<dbReference type="PROSITE" id="PS51898">
    <property type="entry name" value="TYR_RECOMBINASE"/>
    <property type="match status" value="1"/>
</dbReference>
<dbReference type="InterPro" id="IPR010998">
    <property type="entry name" value="Integrase_recombinase_N"/>
</dbReference>
<dbReference type="GO" id="GO:0006310">
    <property type="term" value="P:DNA recombination"/>
    <property type="evidence" value="ECO:0007669"/>
    <property type="project" value="UniProtKB-KW"/>
</dbReference>
<dbReference type="SUPFAM" id="SSF47823">
    <property type="entry name" value="lambda integrase-like, N-terminal domain"/>
    <property type="match status" value="1"/>
</dbReference>
<name>A0A0D6Q3E0_KOMEU</name>
<dbReference type="InterPro" id="IPR052925">
    <property type="entry name" value="Phage_Integrase-like_Recomb"/>
</dbReference>
<dbReference type="RefSeq" id="WP_048851964.1">
    <property type="nucleotide sequence ID" value="NZ_BANI01000169.1"/>
</dbReference>
<evidence type="ECO:0000256" key="4">
    <source>
        <dbReference type="PROSITE-ProRule" id="PRU01248"/>
    </source>
</evidence>
<feature type="domain" description="Core-binding (CB)" evidence="6">
    <location>
        <begin position="15"/>
        <end position="98"/>
    </location>
</feature>
<sequence length="323" mass="34391">MIIDPNGIGPAGRDTSLAAPLAQARAYARASRAPATRLAYRRDWAAFTAWCHDRDQGALPADPRLVALFLAHEAARGLRPSSIGRRLAAIAFAHRQAGCVPPQAQPQAGVLAEVIAGIRRQAGTAPRRKQAADDRVLQAMLAAVPATNLKAIRDRALLAFGMAGAFRRSELAGLRCDQLDRTPEGMTVRFGATKTDPEGRGVCIAIPEGRRIRPVALLEAWLEAVGITDGAVFRDVVRGQASAGPISDRTVARVVQRAARAAGYDPARFGGHSLRAGFLTSGARAGASLFRLKDVSRHRSTDVLAAYVREAGLFTDHAGDNFL</sequence>
<dbReference type="InterPro" id="IPR011010">
    <property type="entry name" value="DNA_brk_join_enz"/>
</dbReference>
<dbReference type="PROSITE" id="PS51900">
    <property type="entry name" value="CB"/>
    <property type="match status" value="1"/>
</dbReference>
<dbReference type="Pfam" id="PF02899">
    <property type="entry name" value="Phage_int_SAM_1"/>
    <property type="match status" value="1"/>
</dbReference>
<dbReference type="PANTHER" id="PTHR34605">
    <property type="entry name" value="PHAGE_INTEGRASE DOMAIN-CONTAINING PROTEIN"/>
    <property type="match status" value="1"/>
</dbReference>
<dbReference type="GO" id="GO:0015074">
    <property type="term" value="P:DNA integration"/>
    <property type="evidence" value="ECO:0007669"/>
    <property type="project" value="UniProtKB-KW"/>
</dbReference>
<accession>A0A0D6Q3E0</accession>
<dbReference type="PANTHER" id="PTHR34605:SF4">
    <property type="entry name" value="DNA ADENINE METHYLTRANSFERASE"/>
    <property type="match status" value="1"/>
</dbReference>
<comment type="caution">
    <text evidence="7">The sequence shown here is derived from an EMBL/GenBank/DDBJ whole genome shotgun (WGS) entry which is preliminary data.</text>
</comment>
<gene>
    <name evidence="7" type="ORF">Geu3261_0193_004</name>
</gene>
<evidence type="ECO:0000256" key="1">
    <source>
        <dbReference type="ARBA" id="ARBA00022908"/>
    </source>
</evidence>
<dbReference type="SUPFAM" id="SSF56349">
    <property type="entry name" value="DNA breaking-rejoining enzymes"/>
    <property type="match status" value="1"/>
</dbReference>
<dbReference type="Gene3D" id="1.10.150.130">
    <property type="match status" value="1"/>
</dbReference>
<evidence type="ECO:0000259" key="6">
    <source>
        <dbReference type="PROSITE" id="PS51900"/>
    </source>
</evidence>
<keyword evidence="1" id="KW-0229">DNA integration</keyword>
<evidence type="ECO:0000259" key="5">
    <source>
        <dbReference type="PROSITE" id="PS51898"/>
    </source>
</evidence>
<dbReference type="InterPro" id="IPR004107">
    <property type="entry name" value="Integrase_SAM-like_N"/>
</dbReference>
<dbReference type="InterPro" id="IPR013762">
    <property type="entry name" value="Integrase-like_cat_sf"/>
</dbReference>
<dbReference type="CDD" id="cd00799">
    <property type="entry name" value="INT_Cre_C"/>
    <property type="match status" value="1"/>
</dbReference>
<evidence type="ECO:0000256" key="3">
    <source>
        <dbReference type="ARBA" id="ARBA00023172"/>
    </source>
</evidence>
<dbReference type="InterPro" id="IPR044068">
    <property type="entry name" value="CB"/>
</dbReference>
<evidence type="ECO:0000313" key="7">
    <source>
        <dbReference type="EMBL" id="GAN97500.1"/>
    </source>
</evidence>
<dbReference type="AlphaFoldDB" id="A0A0D6Q3E0"/>
<keyword evidence="3" id="KW-0233">DNA recombination</keyword>
<dbReference type="Gene3D" id="1.10.443.10">
    <property type="entry name" value="Intergrase catalytic core"/>
    <property type="match status" value="1"/>
</dbReference>
<dbReference type="GO" id="GO:0003677">
    <property type="term" value="F:DNA binding"/>
    <property type="evidence" value="ECO:0007669"/>
    <property type="project" value="UniProtKB-UniRule"/>
</dbReference>
<feature type="domain" description="Tyr recombinase" evidence="5">
    <location>
        <begin position="127"/>
        <end position="323"/>
    </location>
</feature>
<dbReference type="Pfam" id="PF00589">
    <property type="entry name" value="Phage_integrase"/>
    <property type="match status" value="1"/>
</dbReference>
<evidence type="ECO:0000313" key="8">
    <source>
        <dbReference type="Proteomes" id="UP000032675"/>
    </source>
</evidence>
<dbReference type="Proteomes" id="UP000032675">
    <property type="component" value="Unassembled WGS sequence"/>
</dbReference>
<protein>
    <submittedName>
        <fullName evidence="7">Phage DNA recombinase</fullName>
    </submittedName>
</protein>
<dbReference type="EMBL" id="BANI01000169">
    <property type="protein sequence ID" value="GAN97500.1"/>
    <property type="molecule type" value="Genomic_DNA"/>
</dbReference>
<reference evidence="7 8" key="1">
    <citation type="submission" date="2012-11" db="EMBL/GenBank/DDBJ databases">
        <title>Whole genome sequence of Gluconacetobacter europaeus NBRC3261.</title>
        <authorList>
            <person name="Azuma Y."/>
            <person name="Higashiura N."/>
            <person name="Hirakawa H."/>
            <person name="Matsushita K."/>
        </authorList>
    </citation>
    <scope>NUCLEOTIDE SEQUENCE [LARGE SCALE GENOMIC DNA]</scope>
    <source>
        <strain evidence="7 8">NBRC 3261</strain>
    </source>
</reference>
<keyword evidence="2 4" id="KW-0238">DNA-binding</keyword>
<evidence type="ECO:0000256" key="2">
    <source>
        <dbReference type="ARBA" id="ARBA00023125"/>
    </source>
</evidence>
<organism evidence="7 8">
    <name type="scientific">Komagataeibacter europaeus NBRC 3261</name>
    <dbReference type="NCBI Taxonomy" id="1234669"/>
    <lineage>
        <taxon>Bacteria</taxon>
        <taxon>Pseudomonadati</taxon>
        <taxon>Pseudomonadota</taxon>
        <taxon>Alphaproteobacteria</taxon>
        <taxon>Acetobacterales</taxon>
        <taxon>Acetobacteraceae</taxon>
        <taxon>Komagataeibacter</taxon>
    </lineage>
</organism>
<dbReference type="InterPro" id="IPR002104">
    <property type="entry name" value="Integrase_catalytic"/>
</dbReference>
<proteinExistence type="predicted"/>